<feature type="region of interest" description="Disordered" evidence="2">
    <location>
        <begin position="1947"/>
        <end position="1977"/>
    </location>
</feature>
<keyword evidence="4" id="KW-1185">Reference proteome</keyword>
<feature type="region of interest" description="Disordered" evidence="2">
    <location>
        <begin position="1439"/>
        <end position="1506"/>
    </location>
</feature>
<feature type="compositionally biased region" description="Low complexity" evidence="2">
    <location>
        <begin position="1899"/>
        <end position="1911"/>
    </location>
</feature>
<dbReference type="GeneID" id="26909485"/>
<feature type="compositionally biased region" description="Polar residues" evidence="2">
    <location>
        <begin position="1489"/>
        <end position="1498"/>
    </location>
</feature>
<feature type="coiled-coil region" evidence="1">
    <location>
        <begin position="390"/>
        <end position="448"/>
    </location>
</feature>
<feature type="compositionally biased region" description="Polar residues" evidence="2">
    <location>
        <begin position="1949"/>
        <end position="1967"/>
    </location>
</feature>
<gene>
    <name evidence="3" type="ORF">ABB37_09202</name>
</gene>
<dbReference type="RefSeq" id="XP_015653002.1">
    <property type="nucleotide sequence ID" value="XM_015808549.1"/>
</dbReference>
<feature type="compositionally biased region" description="Low complexity" evidence="2">
    <location>
        <begin position="268"/>
        <end position="282"/>
    </location>
</feature>
<dbReference type="OMA" id="LKVWTAS"/>
<accession>A0A0N0DRF1</accession>
<dbReference type="EMBL" id="LGTL01000029">
    <property type="protein sequence ID" value="KPA74563.1"/>
    <property type="molecule type" value="Genomic_DNA"/>
</dbReference>
<feature type="coiled-coil region" evidence="1">
    <location>
        <begin position="1681"/>
        <end position="1777"/>
    </location>
</feature>
<feature type="region of interest" description="Disordered" evidence="2">
    <location>
        <begin position="255"/>
        <end position="288"/>
    </location>
</feature>
<feature type="coiled-coil region" evidence="1">
    <location>
        <begin position="517"/>
        <end position="551"/>
    </location>
</feature>
<feature type="compositionally biased region" description="Basic and acidic residues" evidence="2">
    <location>
        <begin position="1875"/>
        <end position="1889"/>
    </location>
</feature>
<dbReference type="OrthoDB" id="273749at2759"/>
<dbReference type="PANTHER" id="PTHR45615:SF80">
    <property type="entry name" value="GRIP DOMAIN-CONTAINING PROTEIN"/>
    <property type="match status" value="1"/>
</dbReference>
<dbReference type="PANTHER" id="PTHR45615">
    <property type="entry name" value="MYOSIN HEAVY CHAIN, NON-MUSCLE"/>
    <property type="match status" value="1"/>
</dbReference>
<evidence type="ECO:0000313" key="4">
    <source>
        <dbReference type="Proteomes" id="UP000037923"/>
    </source>
</evidence>
<feature type="region of interest" description="Disordered" evidence="2">
    <location>
        <begin position="1872"/>
        <end position="1911"/>
    </location>
</feature>
<dbReference type="VEuPathDB" id="TriTrypDB:LpyrH10_29_1170"/>
<feature type="coiled-coil region" evidence="1">
    <location>
        <begin position="1014"/>
        <end position="1055"/>
    </location>
</feature>
<feature type="coiled-coil region" evidence="1">
    <location>
        <begin position="1298"/>
        <end position="1332"/>
    </location>
</feature>
<protein>
    <submittedName>
        <fullName evidence="3">Uncharacterized protein</fullName>
    </submittedName>
</protein>
<dbReference type="Proteomes" id="UP000037923">
    <property type="component" value="Unassembled WGS sequence"/>
</dbReference>
<reference evidence="3 4" key="1">
    <citation type="submission" date="2015-07" db="EMBL/GenBank/DDBJ databases">
        <title>High-quality genome of monoxenous trypanosomatid Leptomonas pyrrhocoris.</title>
        <authorList>
            <person name="Flegontov P."/>
            <person name="Butenko A."/>
            <person name="Firsov S."/>
            <person name="Vlcek C."/>
            <person name="Logacheva M.D."/>
            <person name="Field M."/>
            <person name="Filatov D."/>
            <person name="Flegontova O."/>
            <person name="Gerasimov E."/>
            <person name="Jackson A.P."/>
            <person name="Kelly S."/>
            <person name="Opperdoes F."/>
            <person name="O'Reilly A."/>
            <person name="Votypka J."/>
            <person name="Yurchenko V."/>
            <person name="Lukes J."/>
        </authorList>
    </citation>
    <scope>NUCLEOTIDE SEQUENCE [LARGE SCALE GENOMIC DNA]</scope>
    <source>
        <strain evidence="3">H10</strain>
    </source>
</reference>
<dbReference type="EMBL" id="LGTL01000029">
    <property type="protein sequence ID" value="KPA74562.1"/>
    <property type="molecule type" value="Genomic_DNA"/>
</dbReference>
<organism evidence="3 4">
    <name type="scientific">Leptomonas pyrrhocoris</name>
    <name type="common">Firebug parasite</name>
    <dbReference type="NCBI Taxonomy" id="157538"/>
    <lineage>
        <taxon>Eukaryota</taxon>
        <taxon>Discoba</taxon>
        <taxon>Euglenozoa</taxon>
        <taxon>Kinetoplastea</taxon>
        <taxon>Metakinetoplastina</taxon>
        <taxon>Trypanosomatida</taxon>
        <taxon>Trypanosomatidae</taxon>
        <taxon>Leishmaniinae</taxon>
        <taxon>Leptomonas</taxon>
    </lineage>
</organism>
<dbReference type="RefSeq" id="XP_015653001.1">
    <property type="nucleotide sequence ID" value="XM_015808548.1"/>
</dbReference>
<feature type="coiled-coil region" evidence="1">
    <location>
        <begin position="1837"/>
        <end position="1864"/>
    </location>
</feature>
<proteinExistence type="predicted"/>
<sequence>MEELAKSVQQAQAAVLGVQDDLALLRTQLERDGVEASVDDSGAAANPYTVELQTGVQQKQEVAAQLLQHSAHLFYEQFGALEEKAVRLQNVREKEKELQAAKTSMRRYFDAHATELADMKDTHDGVMRLERERRHHLEEGAADQRLNQHQQQLAHHVILVWMKKAMIRNLTREYATRQRATRQAYQAAACEAIARQREVVSQQRVFYTWRSRLHSRQLRRLEEAAVETEKRAQFFRQELATTQQVLHDRLGAALEPRPSINREESAKKTATTAGAGSASTTAAEHEDEVRRLRTALEEMTVEFSERTGTYIRQQEHLEQLFWSKEQKLRETAVGLQANLHEEQRAFHTHVAQQRAFSEQVNAYWEGQHREWQATMQRKEEFVHYSLLGLVGRLRHRHRALQDEAAKLASEVRTLAPLSERCVQLENQLAAAQQLLQKAKDERRVRERRASADGLVSDLLTDRAVRADNEALRMRYFAQWMQCRSTHELQRSKTETYELKLSLQKQRQQLLLQQQTSSSRHQAEVAQLRDNLEQLRRTNVRLQLELDAAARAQQDRDRACYDGEVKNGELSAALLRERMERRGLHDKWWCSRVENVALAESHARCGIETQECQWWSALQRRERTVLTVWTASLRYDAAQLTAVCEGWEAHCHRLETEHDQGRRTLASQLACALERALLQSQTLTAWTAWRAWTREQRTVRTLEAHDSEARKELVERHGNELARLHARHDTALRRQQQELTMEKTQLQAIHQERSETQRRVHAQEQFQLGEQHRRQLAELQAAHADVTAELNDEMRQLHGQVGQLGSVVVEYCAAATFARWRAWAMQRRTQRDGRLQRGFLMRAQEWHVTTARTQDDALLEKVKLLADFTARAAQDHHASSYALTQRLSQELELHAACLHKLELAKDAAATEAAHLRGELQHTRSLYDTERQYGEAVQQSAAEERRDQRAALSLASRLSEWREASHRTWYEQQRAVVRVFEDAVTAMLDDTRVDAQALQQTYVDCVKECEATRTSLNSAVTEKSQLEEVHERLVQRHEALQKLHADASREVSQLTETLATVVKERDAVRGELDSMRAEKSAADDARATLARKHDAIREVCERAKVEAPELQSAVSAYVKEHERSLTDAAVHASQPTPSSAALLADSSFTDDPLEVSALDAEEEQQHRQREQTHESRRAVAVVAAEHSNSTTASGAELYRQILPGELARRLCELETYSTRNAELLDREAQEHLCHLLHEPFVFDTSFSSASSAWKGGVASISQGTAHPPDVIPIVCHSLETLRNAALRWAEAQVQRRTADVASLNTKRAQSEAALTRLRENMEGLLEEQRSLAGEMQSDVQSQTALTEGPISPSEASLMHSQTWRERLGALTSRYARVLDTFRTDIARRQDTFYSVNGMLVEVDQFSEGLLQRFEENMQEMARLKHQLDPTSVAAQRPCVTPVSHPISHSDLSMMSPEPQNPQRAETPFLARVLGDTVTPPPSSDQRAEQPKSPSASTTPPMTDASPERHAVRERVHLLEKLLVEAKVQIAEASAVMDSARRAASIAPPPSLQAQVWAAQDAKDFAQLALTEADFLSLYTAAESTAHAVMTALRSCTDRLKETQGEMSQQLQTACVSVEESVRQRYRAEAERYEATLRSSNDSLAMATKQHAKEKLHYEQLLAQQRAEAAKAAEKHTRDTQLMRQNYTSEMAELTEHLQLLEEELERTRQAANSAVQDAVARQTELLDIEHAQALRGAEKNLTRLTAEKVLLEERWTAKEEDYERRLQLERRAVARLQRRLDGAGAADANVEESTYSGIGDGITGPSNVNGRWETYVSCSASLFVAQCDDKAEWFTACVAELVEQAREEWETEVMHLRERLASLLEKAPSTSPFIQKWSDKDEPAALSKREDTVEDTSSQALTLSPSPQRTPTTTRIAKGAMNTHTPVSPRRSTSRCSPARAASAAVRVQRGNASVGNETRPCASTGTSPTRRRSPSVDSLELTQSLLRYSKMLSDHRTRNTERLERATALTAEVDDLLLCGVELGRLADTQGHR</sequence>
<keyword evidence="1" id="KW-0175">Coiled coil</keyword>
<feature type="coiled-coil region" evidence="1">
    <location>
        <begin position="211"/>
        <end position="238"/>
    </location>
</feature>
<comment type="caution">
    <text evidence="3">The sequence shown here is derived from an EMBL/GenBank/DDBJ whole genome shotgun (WGS) entry which is preliminary data.</text>
</comment>
<name>A0A0N0DRF1_LEPPY</name>
<evidence type="ECO:0000256" key="1">
    <source>
        <dbReference type="SAM" id="Coils"/>
    </source>
</evidence>
<evidence type="ECO:0000313" key="3">
    <source>
        <dbReference type="EMBL" id="KPA74562.1"/>
    </source>
</evidence>
<evidence type="ECO:0000256" key="2">
    <source>
        <dbReference type="SAM" id="MobiDB-lite"/>
    </source>
</evidence>
<feature type="coiled-coil region" evidence="1">
    <location>
        <begin position="731"/>
        <end position="795"/>
    </location>
</feature>